<dbReference type="InParanoid" id="A0A7N2R589"/>
<protein>
    <submittedName>
        <fullName evidence="1">Uncharacterized protein</fullName>
    </submittedName>
</protein>
<evidence type="ECO:0000313" key="2">
    <source>
        <dbReference type="Proteomes" id="UP000594261"/>
    </source>
</evidence>
<dbReference type="Gramene" id="QL05p061494:mrna">
    <property type="protein sequence ID" value="QL05p061494:mrna"/>
    <property type="gene ID" value="QL05p061494"/>
</dbReference>
<keyword evidence="2" id="KW-1185">Reference proteome</keyword>
<accession>A0A7N2R589</accession>
<dbReference type="InterPro" id="IPR032675">
    <property type="entry name" value="LRR_dom_sf"/>
</dbReference>
<dbReference type="EnsemblPlants" id="QL05p061494:mrna">
    <property type="protein sequence ID" value="QL05p061494:mrna"/>
    <property type="gene ID" value="QL05p061494"/>
</dbReference>
<dbReference type="Gene3D" id="3.80.10.10">
    <property type="entry name" value="Ribonuclease Inhibitor"/>
    <property type="match status" value="1"/>
</dbReference>
<reference evidence="1" key="2">
    <citation type="submission" date="2021-01" db="UniProtKB">
        <authorList>
            <consortium name="EnsemblPlants"/>
        </authorList>
    </citation>
    <scope>IDENTIFICATION</scope>
</reference>
<dbReference type="Proteomes" id="UP000594261">
    <property type="component" value="Chromosome 5"/>
</dbReference>
<organism evidence="1 2">
    <name type="scientific">Quercus lobata</name>
    <name type="common">Valley oak</name>
    <dbReference type="NCBI Taxonomy" id="97700"/>
    <lineage>
        <taxon>Eukaryota</taxon>
        <taxon>Viridiplantae</taxon>
        <taxon>Streptophyta</taxon>
        <taxon>Embryophyta</taxon>
        <taxon>Tracheophyta</taxon>
        <taxon>Spermatophyta</taxon>
        <taxon>Magnoliopsida</taxon>
        <taxon>eudicotyledons</taxon>
        <taxon>Gunneridae</taxon>
        <taxon>Pentapetalae</taxon>
        <taxon>rosids</taxon>
        <taxon>fabids</taxon>
        <taxon>Fagales</taxon>
        <taxon>Fagaceae</taxon>
        <taxon>Quercus</taxon>
    </lineage>
</organism>
<dbReference type="EMBL" id="LRBV02000005">
    <property type="status" value="NOT_ANNOTATED_CDS"/>
    <property type="molecule type" value="Genomic_DNA"/>
</dbReference>
<dbReference type="SUPFAM" id="SSF52058">
    <property type="entry name" value="L domain-like"/>
    <property type="match status" value="1"/>
</dbReference>
<sequence length="190" mass="21732">MLPLSKPFPRGLQYTSKEVGSTMGGRRLCAIEVVDVGHVVQDFPCLHKLHIEGRINKLPNHQEFSPYLAKLTLLGSRLVEDPMPIVEKLPYLRVLRGWEAFIGKQMVCSEKGFPQLKSLLSQGLPNLQKWTVKAGAMHSLCHLEITDCNKLVTVPHGLKFVSMLKELEIQWMPREFKHRLEEEGDDFYKV</sequence>
<dbReference type="PANTHER" id="PTHR15140">
    <property type="entry name" value="TUBULIN-SPECIFIC CHAPERONE E"/>
    <property type="match status" value="1"/>
</dbReference>
<dbReference type="OMA" id="ENCHEVT"/>
<reference evidence="1 2" key="1">
    <citation type="journal article" date="2016" name="G3 (Bethesda)">
        <title>First Draft Assembly and Annotation of the Genome of a California Endemic Oak Quercus lobata Nee (Fagaceae).</title>
        <authorList>
            <person name="Sork V.L."/>
            <person name="Fitz-Gibbon S.T."/>
            <person name="Puiu D."/>
            <person name="Crepeau M."/>
            <person name="Gugger P.F."/>
            <person name="Sherman R."/>
            <person name="Stevens K."/>
            <person name="Langley C.H."/>
            <person name="Pellegrini M."/>
            <person name="Salzberg S.L."/>
        </authorList>
    </citation>
    <scope>NUCLEOTIDE SEQUENCE [LARGE SCALE GENOMIC DNA]</scope>
    <source>
        <strain evidence="1 2">cv. SW786</strain>
    </source>
</reference>
<dbReference type="AlphaFoldDB" id="A0A7N2R589"/>
<evidence type="ECO:0000313" key="1">
    <source>
        <dbReference type="EnsemblPlants" id="QL05p061494:mrna"/>
    </source>
</evidence>
<name>A0A7N2R589_QUELO</name>
<proteinExistence type="predicted"/>
<dbReference type="PANTHER" id="PTHR15140:SF37">
    <property type="entry name" value="UBIQUITIN-LIKE DOMAIN-CONTAINING PROTEIN"/>
    <property type="match status" value="1"/>
</dbReference>